<dbReference type="PANTHER" id="PTHR31438">
    <property type="entry name" value="LYSINE N-ACYLTRANSFERASE C17G9.06C-RELATED"/>
    <property type="match status" value="1"/>
</dbReference>
<evidence type="ECO:0000313" key="7">
    <source>
        <dbReference type="Proteomes" id="UP000806528"/>
    </source>
</evidence>
<dbReference type="PANTHER" id="PTHR31438:SF1">
    <property type="entry name" value="LYSINE N-ACYLTRANSFERASE C17G9.06C-RELATED"/>
    <property type="match status" value="1"/>
</dbReference>
<feature type="domain" description="Acyltransferase MbtK/IucB-like conserved" evidence="5">
    <location>
        <begin position="25"/>
        <end position="72"/>
    </location>
</feature>
<comment type="caution">
    <text evidence="6">The sequence shown here is derived from an EMBL/GenBank/DDBJ whole genome shotgun (WGS) entry which is preliminary data.</text>
</comment>
<dbReference type="SUPFAM" id="SSF55729">
    <property type="entry name" value="Acyl-CoA N-acyltransferases (Nat)"/>
    <property type="match status" value="1"/>
</dbReference>
<dbReference type="Proteomes" id="UP000806528">
    <property type="component" value="Unassembled WGS sequence"/>
</dbReference>
<accession>A0ABR9P9T1</accession>
<evidence type="ECO:0000256" key="1">
    <source>
        <dbReference type="ARBA" id="ARBA00003818"/>
    </source>
</evidence>
<reference evidence="6 7" key="1">
    <citation type="submission" date="2020-09" db="EMBL/GenBank/DDBJ databases">
        <title>Diversity and distribution of actinomycetes associated with coral in the coast of Hainan.</title>
        <authorList>
            <person name="Li F."/>
        </authorList>
    </citation>
    <scope>NUCLEOTIDE SEQUENCE [LARGE SCALE GENOMIC DNA]</scope>
    <source>
        <strain evidence="6 7">HNM0947</strain>
    </source>
</reference>
<protein>
    <recommendedName>
        <fullName evidence="3">Lysine N-acyltransferase MbtK</fullName>
    </recommendedName>
    <alternativeName>
        <fullName evidence="4">Mycobactin synthase protein K</fullName>
    </alternativeName>
</protein>
<keyword evidence="7" id="KW-1185">Reference proteome</keyword>
<name>A0ABR9P9T1_9ACTN</name>
<dbReference type="RefSeq" id="WP_193123200.1">
    <property type="nucleotide sequence ID" value="NZ_JADBGI010000016.1"/>
</dbReference>
<sequence length="204" mass="22880">MSETTHDGAAVFTRDDPHLGRFTVRPVDPDTDVPLLHRWLTHPKSSFWLMNGASEEDVDRMFRTTAASEHEHAYIGEWEGESRFLVELYDPAHTELKDAYTVRSGDVGMHFLVAPTDSPVSGFTRSVITTVMELVFTDPSADRVVVEPDVRNGPVHELNAAMGFHVDRTVFLSEMDKDAYLSFCSREQFAEATATDTTTGGERR</sequence>
<dbReference type="Gene3D" id="3.40.630.30">
    <property type="match status" value="1"/>
</dbReference>
<dbReference type="Pfam" id="PF13523">
    <property type="entry name" value="Acetyltransf_8"/>
    <property type="match status" value="1"/>
</dbReference>
<gene>
    <name evidence="6" type="ORF">IDM40_18070</name>
</gene>
<evidence type="ECO:0000256" key="2">
    <source>
        <dbReference type="ARBA" id="ARBA00005102"/>
    </source>
</evidence>
<evidence type="ECO:0000256" key="4">
    <source>
        <dbReference type="ARBA" id="ARBA00031122"/>
    </source>
</evidence>
<evidence type="ECO:0000313" key="6">
    <source>
        <dbReference type="EMBL" id="MBE3000591.1"/>
    </source>
</evidence>
<evidence type="ECO:0000259" key="5">
    <source>
        <dbReference type="SMART" id="SM01006"/>
    </source>
</evidence>
<proteinExistence type="predicted"/>
<dbReference type="EMBL" id="JADBGI010000016">
    <property type="protein sequence ID" value="MBE3000591.1"/>
    <property type="molecule type" value="Genomic_DNA"/>
</dbReference>
<dbReference type="SMART" id="SM01006">
    <property type="entry name" value="AlcB"/>
    <property type="match status" value="1"/>
</dbReference>
<organism evidence="6 7">
    <name type="scientific">Nocardiopsis coralli</name>
    <dbReference type="NCBI Taxonomy" id="2772213"/>
    <lineage>
        <taxon>Bacteria</taxon>
        <taxon>Bacillati</taxon>
        <taxon>Actinomycetota</taxon>
        <taxon>Actinomycetes</taxon>
        <taxon>Streptosporangiales</taxon>
        <taxon>Nocardiopsidaceae</taxon>
        <taxon>Nocardiopsis</taxon>
    </lineage>
</organism>
<comment type="function">
    <text evidence="1">Acyltransferase required for the direct transfer of medium- to long-chain fatty acyl moieties from a carrier protein (MbtL) on to the epsilon-amino group of lysine residue in the mycobactin core.</text>
</comment>
<dbReference type="InterPro" id="IPR016181">
    <property type="entry name" value="Acyl_CoA_acyltransferase"/>
</dbReference>
<evidence type="ECO:0000256" key="3">
    <source>
        <dbReference type="ARBA" id="ARBA00020586"/>
    </source>
</evidence>
<comment type="pathway">
    <text evidence="2">Siderophore biosynthesis; mycobactin biosynthesis.</text>
</comment>
<dbReference type="InterPro" id="IPR019432">
    <property type="entry name" value="Acyltransferase_MbtK/IucB-like"/>
</dbReference>